<comment type="caution">
    <text evidence="1">The sequence shown here is derived from an EMBL/GenBank/DDBJ whole genome shotgun (WGS) entry which is preliminary data.</text>
</comment>
<evidence type="ECO:0000313" key="1">
    <source>
        <dbReference type="EMBL" id="PON54733.1"/>
    </source>
</evidence>
<dbReference type="Proteomes" id="UP000237000">
    <property type="component" value="Unassembled WGS sequence"/>
</dbReference>
<name>A0A2P5C0Z1_TREOI</name>
<gene>
    <name evidence="1" type="ORF">TorRG33x02_301640</name>
</gene>
<evidence type="ECO:0000313" key="2">
    <source>
        <dbReference type="Proteomes" id="UP000237000"/>
    </source>
</evidence>
<protein>
    <submittedName>
        <fullName evidence="1">Uncharacterized protein</fullName>
    </submittedName>
</protein>
<dbReference type="EMBL" id="JXTC01000428">
    <property type="protein sequence ID" value="PON54733.1"/>
    <property type="molecule type" value="Genomic_DNA"/>
</dbReference>
<proteinExistence type="predicted"/>
<reference evidence="2" key="1">
    <citation type="submission" date="2016-06" db="EMBL/GenBank/DDBJ databases">
        <title>Parallel loss of symbiosis genes in relatives of nitrogen-fixing non-legume Parasponia.</title>
        <authorList>
            <person name="Van Velzen R."/>
            <person name="Holmer R."/>
            <person name="Bu F."/>
            <person name="Rutten L."/>
            <person name="Van Zeijl A."/>
            <person name="Liu W."/>
            <person name="Santuari L."/>
            <person name="Cao Q."/>
            <person name="Sharma T."/>
            <person name="Shen D."/>
            <person name="Roswanjaya Y."/>
            <person name="Wardhani T."/>
            <person name="Kalhor M.S."/>
            <person name="Jansen J."/>
            <person name="Van den Hoogen J."/>
            <person name="Gungor B."/>
            <person name="Hartog M."/>
            <person name="Hontelez J."/>
            <person name="Verver J."/>
            <person name="Yang W.-C."/>
            <person name="Schijlen E."/>
            <person name="Repin R."/>
            <person name="Schilthuizen M."/>
            <person name="Schranz E."/>
            <person name="Heidstra R."/>
            <person name="Miyata K."/>
            <person name="Fedorova E."/>
            <person name="Kohlen W."/>
            <person name="Bisseling T."/>
            <person name="Smit S."/>
            <person name="Geurts R."/>
        </authorList>
    </citation>
    <scope>NUCLEOTIDE SEQUENCE [LARGE SCALE GENOMIC DNA]</scope>
    <source>
        <strain evidence="2">cv. RG33-2</strain>
    </source>
</reference>
<dbReference type="InParanoid" id="A0A2P5C0Z1"/>
<organism evidence="1 2">
    <name type="scientific">Trema orientale</name>
    <name type="common">Charcoal tree</name>
    <name type="synonym">Celtis orientalis</name>
    <dbReference type="NCBI Taxonomy" id="63057"/>
    <lineage>
        <taxon>Eukaryota</taxon>
        <taxon>Viridiplantae</taxon>
        <taxon>Streptophyta</taxon>
        <taxon>Embryophyta</taxon>
        <taxon>Tracheophyta</taxon>
        <taxon>Spermatophyta</taxon>
        <taxon>Magnoliopsida</taxon>
        <taxon>eudicotyledons</taxon>
        <taxon>Gunneridae</taxon>
        <taxon>Pentapetalae</taxon>
        <taxon>rosids</taxon>
        <taxon>fabids</taxon>
        <taxon>Rosales</taxon>
        <taxon>Cannabaceae</taxon>
        <taxon>Trema</taxon>
    </lineage>
</organism>
<accession>A0A2P5C0Z1</accession>
<sequence length="90" mass="9652">MNVDASVYEKASFIGIGVVIRNSNGQVRGATTKIESDSKKTCSTLKSFDPLSKESPILSDIIVILSLLGNAISETPTRVSTAVYEDCELQ</sequence>
<dbReference type="AlphaFoldDB" id="A0A2P5C0Z1"/>
<keyword evidence="2" id="KW-1185">Reference proteome</keyword>